<dbReference type="EC" id="5.2.1.8" evidence="5"/>
<keyword evidence="3 5" id="KW-0413">Isomerase</keyword>
<dbReference type="InterPro" id="IPR002130">
    <property type="entry name" value="Cyclophilin-type_PPIase_dom"/>
</dbReference>
<sequence length="120" mass="13498">MRPSAAFPEQYYDNTVFHRIIRKFMVQGGDPTGTGKGGESVYGKPFRDEIHTRIKFNHRGQVAMANENEPRTNHSQFFFTLDSAAHLDKKHTIFGKVVALGRVLRSPTALHKMAGASRLV</sequence>
<comment type="subcellular location">
    <subcellularLocation>
        <location evidence="1">Nucleus</location>
    </subcellularLocation>
</comment>
<evidence type="ECO:0000256" key="2">
    <source>
        <dbReference type="ARBA" id="ARBA00023110"/>
    </source>
</evidence>
<dbReference type="InterPro" id="IPR044666">
    <property type="entry name" value="Cyclophilin_A-like"/>
</dbReference>
<keyword evidence="8" id="KW-1185">Reference proteome</keyword>
<evidence type="ECO:0000313" key="7">
    <source>
        <dbReference type="EMBL" id="CBJ33749.1"/>
    </source>
</evidence>
<dbReference type="PANTHER" id="PTHR45625">
    <property type="entry name" value="PEPTIDYL-PROLYL CIS-TRANS ISOMERASE-RELATED"/>
    <property type="match status" value="1"/>
</dbReference>
<dbReference type="SUPFAM" id="SSF50891">
    <property type="entry name" value="Cyclophilin-like"/>
    <property type="match status" value="1"/>
</dbReference>
<dbReference type="InterPro" id="IPR029000">
    <property type="entry name" value="Cyclophilin-like_dom_sf"/>
</dbReference>
<protein>
    <recommendedName>
        <fullName evidence="5">Peptidyl-prolyl cis-trans isomerase</fullName>
        <shortName evidence="5">PPIase</shortName>
        <ecNumber evidence="5">5.2.1.8</ecNumber>
    </recommendedName>
</protein>
<dbReference type="AlphaFoldDB" id="D7G4Y6"/>
<comment type="catalytic activity">
    <reaction evidence="5">
        <text>[protein]-peptidylproline (omega=180) = [protein]-peptidylproline (omega=0)</text>
        <dbReference type="Rhea" id="RHEA:16237"/>
        <dbReference type="Rhea" id="RHEA-COMP:10747"/>
        <dbReference type="Rhea" id="RHEA-COMP:10748"/>
        <dbReference type="ChEBI" id="CHEBI:83833"/>
        <dbReference type="ChEBI" id="CHEBI:83834"/>
        <dbReference type="EC" id="5.2.1.8"/>
    </reaction>
</comment>
<dbReference type="GO" id="GO:0006457">
    <property type="term" value="P:protein folding"/>
    <property type="evidence" value="ECO:0007669"/>
    <property type="project" value="InterPro"/>
</dbReference>
<dbReference type="InParanoid" id="D7G4Y6"/>
<proteinExistence type="inferred from homology"/>
<dbReference type="PRINTS" id="PR00153">
    <property type="entry name" value="CSAPPISMRASE"/>
</dbReference>
<organism evidence="7 8">
    <name type="scientific">Ectocarpus siliculosus</name>
    <name type="common">Brown alga</name>
    <name type="synonym">Conferva siliculosa</name>
    <dbReference type="NCBI Taxonomy" id="2880"/>
    <lineage>
        <taxon>Eukaryota</taxon>
        <taxon>Sar</taxon>
        <taxon>Stramenopiles</taxon>
        <taxon>Ochrophyta</taxon>
        <taxon>PX clade</taxon>
        <taxon>Phaeophyceae</taxon>
        <taxon>Ectocarpales</taxon>
        <taxon>Ectocarpaceae</taxon>
        <taxon>Ectocarpus</taxon>
    </lineage>
</organism>
<dbReference type="eggNOG" id="KOG0885">
    <property type="taxonomic scope" value="Eukaryota"/>
</dbReference>
<dbReference type="EMBL" id="FN649760">
    <property type="protein sequence ID" value="CBJ33749.1"/>
    <property type="molecule type" value="Genomic_DNA"/>
</dbReference>
<comment type="function">
    <text evidence="5">PPIases accelerate the folding of proteins. It catalyzes the cis-trans isomerization of proline imidic peptide bonds in oligopeptides.</text>
</comment>
<dbReference type="Proteomes" id="UP000002630">
    <property type="component" value="Unassembled WGS sequence"/>
</dbReference>
<dbReference type="Gene3D" id="2.40.100.10">
    <property type="entry name" value="Cyclophilin-like"/>
    <property type="match status" value="1"/>
</dbReference>
<comment type="similarity">
    <text evidence="5">Belongs to the cyclophilin-type PPIase family.</text>
</comment>
<accession>D7G4Y6</accession>
<evidence type="ECO:0000256" key="5">
    <source>
        <dbReference type="RuleBase" id="RU363019"/>
    </source>
</evidence>
<evidence type="ECO:0000256" key="3">
    <source>
        <dbReference type="ARBA" id="ARBA00023235"/>
    </source>
</evidence>
<evidence type="ECO:0000256" key="1">
    <source>
        <dbReference type="ARBA" id="ARBA00004123"/>
    </source>
</evidence>
<dbReference type="PROSITE" id="PS00170">
    <property type="entry name" value="CSA_PPIASE_1"/>
    <property type="match status" value="1"/>
</dbReference>
<dbReference type="OrthoDB" id="442970at2759"/>
<dbReference type="GO" id="GO:0071013">
    <property type="term" value="C:catalytic step 2 spliceosome"/>
    <property type="evidence" value="ECO:0007669"/>
    <property type="project" value="TreeGrafter"/>
</dbReference>
<keyword evidence="4" id="KW-0539">Nucleus</keyword>
<dbReference type="STRING" id="2880.D7G4Y6"/>
<dbReference type="InterPro" id="IPR020892">
    <property type="entry name" value="Cyclophilin-type_PPIase_CS"/>
</dbReference>
<evidence type="ECO:0000259" key="6">
    <source>
        <dbReference type="PROSITE" id="PS50072"/>
    </source>
</evidence>
<dbReference type="PIRSF" id="PIRSF001467">
    <property type="entry name" value="Peptidylpro_ismrse"/>
    <property type="match status" value="1"/>
</dbReference>
<dbReference type="InterPro" id="IPR024936">
    <property type="entry name" value="Cyclophilin-type_PPIase"/>
</dbReference>
<dbReference type="PROSITE" id="PS50072">
    <property type="entry name" value="CSA_PPIASE_2"/>
    <property type="match status" value="1"/>
</dbReference>
<dbReference type="PANTHER" id="PTHR45625:SF6">
    <property type="entry name" value="SPLICEOSOME-ASSOCIATED PROTEIN CWC27 HOMOLOG"/>
    <property type="match status" value="1"/>
</dbReference>
<evidence type="ECO:0000313" key="8">
    <source>
        <dbReference type="Proteomes" id="UP000002630"/>
    </source>
</evidence>
<gene>
    <name evidence="7" type="ORF">Esi_0587_0001</name>
</gene>
<dbReference type="Pfam" id="PF00160">
    <property type="entry name" value="Pro_isomerase"/>
    <property type="match status" value="1"/>
</dbReference>
<keyword evidence="2 5" id="KW-0697">Rotamase</keyword>
<feature type="domain" description="PPIase cyclophilin-type" evidence="6">
    <location>
        <begin position="1"/>
        <end position="101"/>
    </location>
</feature>
<reference evidence="7 8" key="1">
    <citation type="journal article" date="2010" name="Nature">
        <title>The Ectocarpus genome and the independent evolution of multicellularity in brown algae.</title>
        <authorList>
            <person name="Cock J.M."/>
            <person name="Sterck L."/>
            <person name="Rouze P."/>
            <person name="Scornet D."/>
            <person name="Allen A.E."/>
            <person name="Amoutzias G."/>
            <person name="Anthouard V."/>
            <person name="Artiguenave F."/>
            <person name="Aury J.M."/>
            <person name="Badger J.H."/>
            <person name="Beszteri B."/>
            <person name="Billiau K."/>
            <person name="Bonnet E."/>
            <person name="Bothwell J.H."/>
            <person name="Bowler C."/>
            <person name="Boyen C."/>
            <person name="Brownlee C."/>
            <person name="Carrano C.J."/>
            <person name="Charrier B."/>
            <person name="Cho G.Y."/>
            <person name="Coelho S.M."/>
            <person name="Collen J."/>
            <person name="Corre E."/>
            <person name="Da Silva C."/>
            <person name="Delage L."/>
            <person name="Delaroque N."/>
            <person name="Dittami S.M."/>
            <person name="Doulbeau S."/>
            <person name="Elias M."/>
            <person name="Farnham G."/>
            <person name="Gachon C.M."/>
            <person name="Gschloessl B."/>
            <person name="Heesch S."/>
            <person name="Jabbari K."/>
            <person name="Jubin C."/>
            <person name="Kawai H."/>
            <person name="Kimura K."/>
            <person name="Kloareg B."/>
            <person name="Kupper F.C."/>
            <person name="Lang D."/>
            <person name="Le Bail A."/>
            <person name="Leblanc C."/>
            <person name="Lerouge P."/>
            <person name="Lohr M."/>
            <person name="Lopez P.J."/>
            <person name="Martens C."/>
            <person name="Maumus F."/>
            <person name="Michel G."/>
            <person name="Miranda-Saavedra D."/>
            <person name="Morales J."/>
            <person name="Moreau H."/>
            <person name="Motomura T."/>
            <person name="Nagasato C."/>
            <person name="Napoli C.A."/>
            <person name="Nelson D.R."/>
            <person name="Nyvall-Collen P."/>
            <person name="Peters A.F."/>
            <person name="Pommier C."/>
            <person name="Potin P."/>
            <person name="Poulain J."/>
            <person name="Quesneville H."/>
            <person name="Read B."/>
            <person name="Rensing S.A."/>
            <person name="Ritter A."/>
            <person name="Rousvoal S."/>
            <person name="Samanta M."/>
            <person name="Samson G."/>
            <person name="Schroeder D.C."/>
            <person name="Segurens B."/>
            <person name="Strittmatter M."/>
            <person name="Tonon T."/>
            <person name="Tregear J.W."/>
            <person name="Valentin K."/>
            <person name="von Dassow P."/>
            <person name="Yamagishi T."/>
            <person name="Van de Peer Y."/>
            <person name="Wincker P."/>
        </authorList>
    </citation>
    <scope>NUCLEOTIDE SEQUENCE [LARGE SCALE GENOMIC DNA]</scope>
    <source>
        <strain evidence="8">Ec32 / CCAP1310/4</strain>
    </source>
</reference>
<evidence type="ECO:0000256" key="4">
    <source>
        <dbReference type="ARBA" id="ARBA00023242"/>
    </source>
</evidence>
<dbReference type="GO" id="GO:0003755">
    <property type="term" value="F:peptidyl-prolyl cis-trans isomerase activity"/>
    <property type="evidence" value="ECO:0007669"/>
    <property type="project" value="UniProtKB-UniRule"/>
</dbReference>
<name>D7G4Y6_ECTSI</name>